<dbReference type="STRING" id="1609559.TQ32_07960"/>
<evidence type="ECO:0000313" key="14">
    <source>
        <dbReference type="Proteomes" id="UP001571980"/>
    </source>
</evidence>
<dbReference type="PATRIC" id="fig|1609559.3.peg.1663"/>
<accession>A0A127BAQ2</accession>
<dbReference type="FunFam" id="3.30.230.10:FF:000004">
    <property type="entry name" value="40S ribosomal protein S2"/>
    <property type="match status" value="1"/>
</dbReference>
<name>A0A127BAQ2_9EURY</name>
<comment type="function">
    <text evidence="8">With S4 and S12 plays an important role in translational accuracy.</text>
</comment>
<dbReference type="Pfam" id="PF00333">
    <property type="entry name" value="Ribosomal_S5"/>
    <property type="match status" value="1"/>
</dbReference>
<evidence type="ECO:0000256" key="8">
    <source>
        <dbReference type="HAMAP-Rule" id="MF_01307"/>
    </source>
</evidence>
<evidence type="ECO:0000256" key="1">
    <source>
        <dbReference type="ARBA" id="ARBA00008945"/>
    </source>
</evidence>
<reference evidence="13" key="1">
    <citation type="submission" date="2015-02" db="EMBL/GenBank/DDBJ databases">
        <title>Pyrococcus kukulkanii sp. nov., a novel hyperthermophilic archaeon isolated from a deep-sea hydrothermal vent at the Guaymas Basin.</title>
        <authorList>
            <person name="Oger P.M."/>
            <person name="Callac N."/>
            <person name="Jebbar M."/>
            <person name="Godfroy A."/>
        </authorList>
    </citation>
    <scope>NUCLEOTIDE SEQUENCE [LARGE SCALE GENOMIC DNA]</scope>
    <source>
        <strain evidence="13">NCB100</strain>
    </source>
</reference>
<dbReference type="PANTHER" id="PTHR13718">
    <property type="entry name" value="RIBOSOMAL S SUBUNIT"/>
    <property type="match status" value="1"/>
</dbReference>
<dbReference type="InterPro" id="IPR000851">
    <property type="entry name" value="Ribosomal_uS5"/>
</dbReference>
<dbReference type="AlphaFoldDB" id="A0A127BAQ2"/>
<dbReference type="PANTHER" id="PTHR13718:SF4">
    <property type="entry name" value="40S RIBOSOMAL PROTEIN S2"/>
    <property type="match status" value="1"/>
</dbReference>
<dbReference type="InterPro" id="IPR014721">
    <property type="entry name" value="Ribsml_uS5_D2-typ_fold_subgr"/>
</dbReference>
<keyword evidence="5 8" id="KW-0687">Ribonucleoprotein</keyword>
<dbReference type="PROSITE" id="PS50881">
    <property type="entry name" value="S5_DSRBD"/>
    <property type="match status" value="1"/>
</dbReference>
<comment type="domain">
    <text evidence="8">The N-terminal domain interacts with the head of the 30S subunit; the C-terminal domain interacts with the body and contacts protein S4. The interaction surface between S4 and S5 is involved in control of translational fidelity.</text>
</comment>
<evidence type="ECO:0000256" key="6">
    <source>
        <dbReference type="ARBA" id="ARBA00025844"/>
    </source>
</evidence>
<keyword evidence="3 8" id="KW-0694">RNA-binding</keyword>
<evidence type="ECO:0000259" key="10">
    <source>
        <dbReference type="PROSITE" id="PS50881"/>
    </source>
</evidence>
<evidence type="ECO:0000256" key="3">
    <source>
        <dbReference type="ARBA" id="ARBA00022884"/>
    </source>
</evidence>
<keyword evidence="14" id="KW-1185">Reference proteome</keyword>
<dbReference type="SUPFAM" id="SSF54211">
    <property type="entry name" value="Ribosomal protein S5 domain 2-like"/>
    <property type="match status" value="1"/>
</dbReference>
<reference evidence="11 13" key="2">
    <citation type="journal article" date="2016" name="Int. J. Syst. Evol. Microbiol.">
        <title>Pyrococcus kukulkanii sp. nov., a hyperthermophilic, piezophilic archaeon isolated from a deep-sea hydrothermal vent.</title>
        <authorList>
            <person name="Callac N."/>
            <person name="Oger P."/>
            <person name="Lesongeur F."/>
            <person name="Rattray J.E."/>
            <person name="Vannier P."/>
            <person name="Michoud G."/>
            <person name="Beauverger M."/>
            <person name="Gayet N."/>
            <person name="Rouxel O."/>
            <person name="Jebbar M."/>
            <person name="Godfroy A."/>
        </authorList>
    </citation>
    <scope>NUCLEOTIDE SEQUENCE [LARGE SCALE GENOMIC DNA]</scope>
    <source>
        <strain evidence="11 13">NCB100</strain>
    </source>
</reference>
<evidence type="ECO:0000256" key="9">
    <source>
        <dbReference type="RuleBase" id="RU003823"/>
    </source>
</evidence>
<evidence type="ECO:0000256" key="7">
    <source>
        <dbReference type="ARBA" id="ARBA00035255"/>
    </source>
</evidence>
<dbReference type="InterPro" id="IPR018192">
    <property type="entry name" value="Ribosomal_uS5_N_CS"/>
</dbReference>
<gene>
    <name evidence="8" type="primary">rps5</name>
    <name evidence="12" type="synonym">rpsE</name>
    <name evidence="12" type="ORF">P8X34_02890</name>
    <name evidence="11" type="ORF">TQ32_07960</name>
</gene>
<dbReference type="NCBIfam" id="NF003125">
    <property type="entry name" value="PRK04044.1"/>
    <property type="match status" value="1"/>
</dbReference>
<dbReference type="Proteomes" id="UP001571980">
    <property type="component" value="Unassembled WGS sequence"/>
</dbReference>
<dbReference type="NCBIfam" id="TIGR01020">
    <property type="entry name" value="uS5_euk_arch"/>
    <property type="match status" value="1"/>
</dbReference>
<dbReference type="GO" id="GO:0019843">
    <property type="term" value="F:rRNA binding"/>
    <property type="evidence" value="ECO:0007669"/>
    <property type="project" value="UniProtKB-UniRule"/>
</dbReference>
<evidence type="ECO:0000313" key="13">
    <source>
        <dbReference type="Proteomes" id="UP000070587"/>
    </source>
</evidence>
<comment type="subunit">
    <text evidence="6 8">Part of the 30S ribosomal subunit. Contacts protein S4.</text>
</comment>
<evidence type="ECO:0000256" key="4">
    <source>
        <dbReference type="ARBA" id="ARBA00022980"/>
    </source>
</evidence>
<dbReference type="SUPFAM" id="SSF54768">
    <property type="entry name" value="dsRNA-binding domain-like"/>
    <property type="match status" value="1"/>
</dbReference>
<dbReference type="FunFam" id="3.30.160.20:FF:000002">
    <property type="entry name" value="40S ribosomal protein S2"/>
    <property type="match status" value="1"/>
</dbReference>
<dbReference type="Gene3D" id="3.30.160.20">
    <property type="match status" value="1"/>
</dbReference>
<reference evidence="12 14" key="3">
    <citation type="submission" date="2023-03" db="EMBL/GenBank/DDBJ databases">
        <title>Speciation in Pyrococcus: adaptation to high temperature as a mechanism.</title>
        <authorList>
            <person name="Gu J."/>
        </authorList>
    </citation>
    <scope>NUCLEOTIDE SEQUENCE [LARGE SCALE GENOMIC DNA]</scope>
    <source>
        <strain evidence="12 14">LMOA34</strain>
    </source>
</reference>
<dbReference type="InterPro" id="IPR005324">
    <property type="entry name" value="Ribosomal_uS5_C"/>
</dbReference>
<dbReference type="GO" id="GO:0003735">
    <property type="term" value="F:structural constituent of ribosome"/>
    <property type="evidence" value="ECO:0007669"/>
    <property type="project" value="UniProtKB-UniRule"/>
</dbReference>
<sequence>MSQEWKEYAKRVLDEWEPKTKLGMLVKEGQITDIHEIFRKGYQIKEPEIIDVLLPEVNARENQEILDIALTVRMTDSGRRVRFRVLAAVGNRDGYVGLGIGHGREVGIAIRKAINYAKLNIIEIKRGCGSWECRCRRPHSVPFTVEGKEGSVRVKLIPGPRGLGLVIGDVGKKILRLAGIQDVWSQTLGETRTTVNFAKAVFNALYNTNRVVITPEMIERYGIVVGRAMPASFTLE</sequence>
<dbReference type="OrthoDB" id="38155at2157"/>
<dbReference type="InterPro" id="IPR047866">
    <property type="entry name" value="Ribosomal_uS5_arc"/>
</dbReference>
<dbReference type="HAMAP" id="MF_01307_A">
    <property type="entry name" value="Ribosomal_uS5_A"/>
    <property type="match status" value="1"/>
</dbReference>
<dbReference type="InterPro" id="IPR005711">
    <property type="entry name" value="Ribosomal_uS5_euk/arc"/>
</dbReference>
<dbReference type="EMBL" id="JARRIG010000001">
    <property type="protein sequence ID" value="MFA4803696.1"/>
    <property type="molecule type" value="Genomic_DNA"/>
</dbReference>
<dbReference type="Gene3D" id="3.30.230.10">
    <property type="match status" value="1"/>
</dbReference>
<protein>
    <recommendedName>
        <fullName evidence="7 8">Small ribosomal subunit protein uS5</fullName>
    </recommendedName>
</protein>
<organism evidence="11 13">
    <name type="scientific">Pyrococcus kukulkanii</name>
    <dbReference type="NCBI Taxonomy" id="1609559"/>
    <lineage>
        <taxon>Archaea</taxon>
        <taxon>Methanobacteriati</taxon>
        <taxon>Methanobacteriota</taxon>
        <taxon>Thermococci</taxon>
        <taxon>Thermococcales</taxon>
        <taxon>Thermococcaceae</taxon>
        <taxon>Pyrococcus</taxon>
    </lineage>
</organism>
<evidence type="ECO:0000256" key="2">
    <source>
        <dbReference type="ARBA" id="ARBA00022730"/>
    </source>
</evidence>
<proteinExistence type="inferred from homology"/>
<dbReference type="GO" id="GO:0022627">
    <property type="term" value="C:cytosolic small ribosomal subunit"/>
    <property type="evidence" value="ECO:0007669"/>
    <property type="project" value="TreeGrafter"/>
</dbReference>
<evidence type="ECO:0000313" key="12">
    <source>
        <dbReference type="EMBL" id="MFA4803696.1"/>
    </source>
</evidence>
<dbReference type="Proteomes" id="UP000070587">
    <property type="component" value="Chromosome"/>
</dbReference>
<dbReference type="GeneID" id="33321606"/>
<dbReference type="InterPro" id="IPR013810">
    <property type="entry name" value="Ribosomal_uS5_N"/>
</dbReference>
<feature type="domain" description="S5 DRBM" evidence="10">
    <location>
        <begin position="61"/>
        <end position="124"/>
    </location>
</feature>
<dbReference type="GO" id="GO:0006412">
    <property type="term" value="P:translation"/>
    <property type="evidence" value="ECO:0007669"/>
    <property type="project" value="UniProtKB-UniRule"/>
</dbReference>
<evidence type="ECO:0000313" key="11">
    <source>
        <dbReference type="EMBL" id="AMM54421.1"/>
    </source>
</evidence>
<dbReference type="KEGG" id="pyc:TQ32_07960"/>
<dbReference type="RefSeq" id="WP_068323259.1">
    <property type="nucleotide sequence ID" value="NZ_CP010835.1"/>
</dbReference>
<dbReference type="GeneID" id="28491762"/>
<keyword evidence="4 8" id="KW-0689">Ribosomal protein</keyword>
<dbReference type="PROSITE" id="PS00585">
    <property type="entry name" value="RIBOSOMAL_S5"/>
    <property type="match status" value="1"/>
</dbReference>
<dbReference type="Pfam" id="PF03719">
    <property type="entry name" value="Ribosomal_S5_C"/>
    <property type="match status" value="1"/>
</dbReference>
<evidence type="ECO:0000256" key="5">
    <source>
        <dbReference type="ARBA" id="ARBA00023274"/>
    </source>
</evidence>
<comment type="similarity">
    <text evidence="1 8 9">Belongs to the universal ribosomal protein uS5 family.</text>
</comment>
<dbReference type="InterPro" id="IPR020568">
    <property type="entry name" value="Ribosomal_Su5_D2-typ_SF"/>
</dbReference>
<keyword evidence="2 8" id="KW-0699">rRNA-binding</keyword>
<dbReference type="EMBL" id="CP010835">
    <property type="protein sequence ID" value="AMM54421.1"/>
    <property type="molecule type" value="Genomic_DNA"/>
</dbReference>